<dbReference type="InterPro" id="IPR056424">
    <property type="entry name" value="Beta-prop_GEMI5_2nd"/>
</dbReference>
<name>A0A8C4ZRC9_GADMO</name>
<feature type="compositionally biased region" description="Basic and acidic residues" evidence="4">
    <location>
        <begin position="733"/>
        <end position="760"/>
    </location>
</feature>
<dbReference type="PROSITE" id="PS50294">
    <property type="entry name" value="WD_REPEATS_REGION"/>
    <property type="match status" value="2"/>
</dbReference>
<dbReference type="SUPFAM" id="SSF50998">
    <property type="entry name" value="Quinoprotein alcohol dehydrogenase-like"/>
    <property type="match status" value="2"/>
</dbReference>
<dbReference type="Pfam" id="PF23774">
    <property type="entry name" value="TPR_GEMI5"/>
    <property type="match status" value="1"/>
</dbReference>
<keyword evidence="9" id="KW-1185">Reference proteome</keyword>
<dbReference type="PROSITE" id="PS00678">
    <property type="entry name" value="WD_REPEATS_1"/>
    <property type="match status" value="1"/>
</dbReference>
<evidence type="ECO:0000256" key="2">
    <source>
        <dbReference type="ARBA" id="ARBA00022737"/>
    </source>
</evidence>
<dbReference type="GO" id="GO:0032797">
    <property type="term" value="C:SMN complex"/>
    <property type="evidence" value="ECO:0007669"/>
    <property type="project" value="TreeGrafter"/>
</dbReference>
<dbReference type="Pfam" id="PF23770">
    <property type="entry name" value="Beta-prop_RIG_1st"/>
    <property type="match status" value="1"/>
</dbReference>
<evidence type="ECO:0000256" key="3">
    <source>
        <dbReference type="PROSITE-ProRule" id="PRU00221"/>
    </source>
</evidence>
<dbReference type="InterPro" id="IPR056432">
    <property type="entry name" value="Beta-prop_GEMI5_1st"/>
</dbReference>
<evidence type="ECO:0000313" key="9">
    <source>
        <dbReference type="Proteomes" id="UP000694546"/>
    </source>
</evidence>
<dbReference type="Gene3D" id="1.25.40.1030">
    <property type="match status" value="1"/>
</dbReference>
<dbReference type="InterPro" id="IPR001680">
    <property type="entry name" value="WD40_rpt"/>
</dbReference>
<keyword evidence="2" id="KW-0677">Repeat</keyword>
<feature type="repeat" description="WD" evidence="3">
    <location>
        <begin position="616"/>
        <end position="658"/>
    </location>
</feature>
<accession>A0A8C4ZRC9</accession>
<dbReference type="GeneTree" id="ENSGT00620000088064"/>
<dbReference type="Proteomes" id="UP000694546">
    <property type="component" value="Chromosome 7"/>
</dbReference>
<feature type="domain" description="Gem-associated protein 5 TPR" evidence="6">
    <location>
        <begin position="850"/>
        <end position="1058"/>
    </location>
</feature>
<organism evidence="8 9">
    <name type="scientific">Gadus morhua</name>
    <name type="common">Atlantic cod</name>
    <dbReference type="NCBI Taxonomy" id="8049"/>
    <lineage>
        <taxon>Eukaryota</taxon>
        <taxon>Metazoa</taxon>
        <taxon>Chordata</taxon>
        <taxon>Craniata</taxon>
        <taxon>Vertebrata</taxon>
        <taxon>Euteleostomi</taxon>
        <taxon>Actinopterygii</taxon>
        <taxon>Neopterygii</taxon>
        <taxon>Teleostei</taxon>
        <taxon>Neoteleostei</taxon>
        <taxon>Acanthomorphata</taxon>
        <taxon>Zeiogadaria</taxon>
        <taxon>Gadariae</taxon>
        <taxon>Gadiformes</taxon>
        <taxon>Gadoidei</taxon>
        <taxon>Gadidae</taxon>
        <taxon>Gadus</taxon>
    </lineage>
</organism>
<dbReference type="PANTHER" id="PTHR46362:SF1">
    <property type="entry name" value="GEM-ASSOCIATED PROTEIN 5"/>
    <property type="match status" value="1"/>
</dbReference>
<dbReference type="InterPro" id="IPR052640">
    <property type="entry name" value="Gemin-5"/>
</dbReference>
<evidence type="ECO:0000259" key="6">
    <source>
        <dbReference type="Pfam" id="PF23774"/>
    </source>
</evidence>
<evidence type="ECO:0000259" key="5">
    <source>
        <dbReference type="Pfam" id="PF23770"/>
    </source>
</evidence>
<dbReference type="AlphaFoldDB" id="A0A8C4ZRC9"/>
<feature type="repeat" description="WD" evidence="3">
    <location>
        <begin position="659"/>
        <end position="692"/>
    </location>
</feature>
<dbReference type="GO" id="GO:0003730">
    <property type="term" value="F:mRNA 3'-UTR binding"/>
    <property type="evidence" value="ECO:0007669"/>
    <property type="project" value="TreeGrafter"/>
</dbReference>
<feature type="repeat" description="WD" evidence="3">
    <location>
        <begin position="50"/>
        <end position="94"/>
    </location>
</feature>
<dbReference type="GO" id="GO:0000387">
    <property type="term" value="P:spliceosomal snRNP assembly"/>
    <property type="evidence" value="ECO:0007669"/>
    <property type="project" value="TreeGrafter"/>
</dbReference>
<reference evidence="8" key="2">
    <citation type="submission" date="2025-09" db="UniProtKB">
        <authorList>
            <consortium name="Ensembl"/>
        </authorList>
    </citation>
    <scope>IDENTIFICATION</scope>
</reference>
<feature type="repeat" description="WD" evidence="3">
    <location>
        <begin position="216"/>
        <end position="242"/>
    </location>
</feature>
<dbReference type="InterPro" id="IPR056421">
    <property type="entry name" value="TPR_GEMI5"/>
</dbReference>
<evidence type="ECO:0000313" key="8">
    <source>
        <dbReference type="Ensembl" id="ENSGMOP00000020252.2"/>
    </source>
</evidence>
<feature type="region of interest" description="Disordered" evidence="4">
    <location>
        <begin position="692"/>
        <end position="808"/>
    </location>
</feature>
<dbReference type="Pfam" id="PF23775">
    <property type="entry name" value="Beta-prop_RIG_2nd"/>
    <property type="match status" value="1"/>
</dbReference>
<sequence>MHERVIPASPNWYCGRCSDTNQRGVMGFGARNTVYLLDVSAESCSVLGDLSGHKERVSGFSFCRQAGQDQLCASSSDDGTVKFWDADDRVLLKEHSGHQGTIVALHWSPADKNLVVSGDDKGVVVCYWFNTGDCSSFFPLPKALFSLSCSPHSWKLLALGYKQGIILLVDVSKKGEVLHRLRGHEDEIHSLSWSPSTPALEQGDAPQDPPGEEEGSGGYLASGSRDQTIRVWSTDTGRGITTLKLPYLKKRGGGVGGGGGAGGGKDRLWLSVHWPDDRPSQLLSSCFSGELVLWDLGASGKQKWSVLGSGDQNHSRIVFNMSSVRLASGRQLLLTTSMDREIKCWDLASLECVWTLPTLGGSVYALSFSPVATGLLALGGADQMIRSWDTLSLQNPYLTKTFWQGIRSKITALVWHPSREGSLAFGTDDGKVGIYDAFSNKPPQISSSYHHKTIYRLAWGPPLPPLSFGGAGERPSCSLYSCGGEGAILQHDPRSLASDACNIDKLIRDTNGIKHKLSPHSDFSWKPDGTVVAVGNEDGSVDVYAAPALKQLCSVQQHNKIINTLQWYHPLAPQPELQYLLASGSSSAKVYVHDLRSACEAPADPPAVISEAFRTLGAHTGKITGLSWSPHHPARLATVSYDHTAQVWDVLKGEGLVNYRGHGNRVMCVEWSPVDPDVVWTGADDFTVHEWKPSKQEFTAPPKGEEQDYSKKPVGLREKNKQKKINMAAGGQREGESPPVGEREASERGTRSVDGERETKAVNGETETKVVTGERGWRERDPKRVNGERETVSVNRERETKARKKARSMLPLSTAMDHRSKEDLLEDCVTLATITHSPGCVPGKGPHLQLGLFSDRPALHSMFQEEEEAHLAAGHPDSVVYLRLWSGDVEGALRTATERGELNDHLLAIAPTGGYRVWVRTVQDYVKQLCLQDQHLKAASFLLSINKLHEAIELLHSHKMYREAIALARARLPDQDVVLKGLYVSWAAALEKDGHLSAAAKCYVAAGAGFDAAKVVSKKSDAPSLRAAATIARLAGESQLAHTIALRCAKGLAASLDWVGAQQVLKAQEVSSSKGVHRLCFCVAEILSAALTECEAVSSHPWARPGPPRGGSGPEPPQDRVRAVWQQEFGVAGGSGVTSLLKDLASVEKSQLSSSSPAHQVCLLHVCLSTTCLSVYYMSVCLLHVCLSATCLSVYSMSVCLSTPCLSVYSMSVCLSTPCLSVCLSTPCLSVCLLHVCLSVYYMSVCLLHVGLSTTCLSVY</sequence>
<dbReference type="Ensembl" id="ENSGMOT00000020751.2">
    <property type="protein sequence ID" value="ENSGMOP00000020252.2"/>
    <property type="gene ID" value="ENSGMOG00000018834.2"/>
</dbReference>
<gene>
    <name evidence="8" type="primary">GEMIN5</name>
</gene>
<feature type="region of interest" description="Disordered" evidence="4">
    <location>
        <begin position="1099"/>
        <end position="1119"/>
    </location>
</feature>
<reference evidence="8" key="1">
    <citation type="submission" date="2025-08" db="UniProtKB">
        <authorList>
            <consortium name="Ensembl"/>
        </authorList>
    </citation>
    <scope>IDENTIFICATION</scope>
</reference>
<dbReference type="SMART" id="SM00320">
    <property type="entry name" value="WD40"/>
    <property type="match status" value="12"/>
</dbReference>
<feature type="compositionally biased region" description="Basic and acidic residues" evidence="4">
    <location>
        <begin position="775"/>
        <end position="800"/>
    </location>
</feature>
<dbReference type="Gene3D" id="2.130.10.10">
    <property type="entry name" value="YVTN repeat-like/Quinoprotein amine dehydrogenase"/>
    <property type="match status" value="2"/>
</dbReference>
<feature type="domain" description="Gem-associated protein 5 second beta-propeller" evidence="7">
    <location>
        <begin position="372"/>
        <end position="682"/>
    </location>
</feature>
<proteinExistence type="predicted"/>
<feature type="domain" description="Gem-associated protein 5 first beta-propeller" evidence="5">
    <location>
        <begin position="68"/>
        <end position="195"/>
    </location>
</feature>
<dbReference type="InterPro" id="IPR020472">
    <property type="entry name" value="WD40_PAC1"/>
</dbReference>
<protein>
    <submittedName>
        <fullName evidence="8">Gem nuclear organelle associated protein 5</fullName>
    </submittedName>
</protein>
<feature type="compositionally biased region" description="Basic and acidic residues" evidence="4">
    <location>
        <begin position="703"/>
        <end position="719"/>
    </location>
</feature>
<evidence type="ECO:0000256" key="1">
    <source>
        <dbReference type="ARBA" id="ARBA00022574"/>
    </source>
</evidence>
<keyword evidence="1 3" id="KW-0853">WD repeat</keyword>
<dbReference type="InterPro" id="IPR019775">
    <property type="entry name" value="WD40_repeat_CS"/>
</dbReference>
<dbReference type="GO" id="GO:0005634">
    <property type="term" value="C:nucleus"/>
    <property type="evidence" value="ECO:0007669"/>
    <property type="project" value="TreeGrafter"/>
</dbReference>
<dbReference type="InterPro" id="IPR011047">
    <property type="entry name" value="Quinoprotein_ADH-like_sf"/>
</dbReference>
<evidence type="ECO:0000256" key="4">
    <source>
        <dbReference type="SAM" id="MobiDB-lite"/>
    </source>
</evidence>
<dbReference type="PROSITE" id="PS50082">
    <property type="entry name" value="WD_REPEATS_2"/>
    <property type="match status" value="4"/>
</dbReference>
<evidence type="ECO:0000259" key="7">
    <source>
        <dbReference type="Pfam" id="PF23775"/>
    </source>
</evidence>
<feature type="region of interest" description="Disordered" evidence="4">
    <location>
        <begin position="191"/>
        <end position="224"/>
    </location>
</feature>
<dbReference type="InterPro" id="IPR015943">
    <property type="entry name" value="WD40/YVTN_repeat-like_dom_sf"/>
</dbReference>
<dbReference type="PRINTS" id="PR00320">
    <property type="entry name" value="GPROTEINBRPT"/>
</dbReference>
<dbReference type="PANTHER" id="PTHR46362">
    <property type="entry name" value="GEM-ASSOCIATED PROTEIN 5"/>
    <property type="match status" value="1"/>
</dbReference>